<dbReference type="InterPro" id="IPR045455">
    <property type="entry name" value="NrS-1_pol-like_helicase"/>
</dbReference>
<evidence type="ECO:0000313" key="4">
    <source>
        <dbReference type="Proteomes" id="UP000324800"/>
    </source>
</evidence>
<dbReference type="EMBL" id="SNRW01004460">
    <property type="protein sequence ID" value="KAA6387237.1"/>
    <property type="molecule type" value="Genomic_DNA"/>
</dbReference>
<feature type="domain" description="NrS-1 polymerase-like helicase" evidence="2">
    <location>
        <begin position="405"/>
        <end position="514"/>
    </location>
</feature>
<gene>
    <name evidence="3" type="ORF">EZS28_017236</name>
</gene>
<evidence type="ECO:0000259" key="2">
    <source>
        <dbReference type="Pfam" id="PF19263"/>
    </source>
</evidence>
<accession>A0A5J4VX83</accession>
<organism evidence="3 4">
    <name type="scientific">Streblomastix strix</name>
    <dbReference type="NCBI Taxonomy" id="222440"/>
    <lineage>
        <taxon>Eukaryota</taxon>
        <taxon>Metamonada</taxon>
        <taxon>Preaxostyla</taxon>
        <taxon>Oxymonadida</taxon>
        <taxon>Streblomastigidae</taxon>
        <taxon>Streblomastix</taxon>
    </lineage>
</organism>
<comment type="caution">
    <text evidence="3">The sequence shown here is derived from an EMBL/GenBank/DDBJ whole genome shotgun (WGS) entry which is preliminary data.</text>
</comment>
<name>A0A5J4VX83_9EUKA</name>
<sequence length="676" mass="79134">MLPKNGGLVLTARCSIQAYCNRNGYKLLTNRNEKVIVYDDNLEIDIFSQMYTLKDGELVENRVVLPNSKVRIMEKGVQKKEVLHYKELNDWSNAHYLASLHNILGHWNVDLTAKDDDISKTVSQECTLEAIPIEIADACIQGLKQLKIHNDTNTLAIETSLLPLFMGLNGLEQTKDKQYKEDAYTTVYRYNFLTPNANELWSDRKGRYSSRANAWILTKIIKLHNKEYYETTLKPLLKKRLQDKYKSKHEIKLEIIEKQEFDFNYPFIFGNISKKATRGEFKEEADIATDLTKVIKYYAGESGLVPIIKEYDAQLEINVIRYKTKTNAYESMHITRLWDDGKKTYNRYKYEKLEQVDESKIDMFINDLTYGTIAGGNKEVFEYILNWIAFIAQNAGQKTRTAIILQGLQRIGENRFTEAISEMFSRYSQPDTSTIEESIRTFNSVVENVMYAVLNEMMYYNESKKGTAQAMKTIITDKTIRINEKNQPKRRAENVINTIIVTNNDYPIQLDNSDGRYLVIKCKAVHRIDHDYFNRLSKGMNNDFYDNLLTFFLNRDISKFDPTDIPMTDAKKQLLNVSRTPVDVIIIKNYQKFKDDIPISEVSQMKPNNWNERSFKHSILQKCTEQRIYIDKKQVRVYKLLEENYSVYDDMMNDLDKEEQHEEQAKIQNATEYFTE</sequence>
<reference evidence="3 4" key="1">
    <citation type="submission" date="2019-03" db="EMBL/GenBank/DDBJ databases">
        <title>Single cell metagenomics reveals metabolic interactions within the superorganism composed of flagellate Streblomastix strix and complex community of Bacteroidetes bacteria on its surface.</title>
        <authorList>
            <person name="Treitli S.C."/>
            <person name="Kolisko M."/>
            <person name="Husnik F."/>
            <person name="Keeling P."/>
            <person name="Hampl V."/>
        </authorList>
    </citation>
    <scope>NUCLEOTIDE SEQUENCE [LARGE SCALE GENOMIC DNA]</scope>
    <source>
        <strain evidence="3">ST1C</strain>
    </source>
</reference>
<keyword evidence="1" id="KW-0175">Coiled coil</keyword>
<feature type="coiled-coil region" evidence="1">
    <location>
        <begin position="638"/>
        <end position="668"/>
    </location>
</feature>
<dbReference type="Proteomes" id="UP000324800">
    <property type="component" value="Unassembled WGS sequence"/>
</dbReference>
<protein>
    <recommendedName>
        <fullName evidence="2">NrS-1 polymerase-like helicase domain-containing protein</fullName>
    </recommendedName>
</protein>
<dbReference type="AlphaFoldDB" id="A0A5J4VX83"/>
<evidence type="ECO:0000256" key="1">
    <source>
        <dbReference type="SAM" id="Coils"/>
    </source>
</evidence>
<evidence type="ECO:0000313" key="3">
    <source>
        <dbReference type="EMBL" id="KAA6387237.1"/>
    </source>
</evidence>
<dbReference type="Pfam" id="PF19263">
    <property type="entry name" value="DUF5906"/>
    <property type="match status" value="1"/>
</dbReference>
<proteinExistence type="predicted"/>